<dbReference type="RefSeq" id="WP_227902064.1">
    <property type="nucleotide sequence ID" value="NZ_JAJFZT010000001.1"/>
</dbReference>
<name>A0A9X1M6X6_9MICC</name>
<evidence type="ECO:0000313" key="2">
    <source>
        <dbReference type="EMBL" id="MCC3271672.1"/>
    </source>
</evidence>
<organism evidence="2 3">
    <name type="scientific">Arthrobacter zhangbolii</name>
    <dbReference type="NCBI Taxonomy" id="2886936"/>
    <lineage>
        <taxon>Bacteria</taxon>
        <taxon>Bacillati</taxon>
        <taxon>Actinomycetota</taxon>
        <taxon>Actinomycetes</taxon>
        <taxon>Micrococcales</taxon>
        <taxon>Micrococcaceae</taxon>
        <taxon>Arthrobacter</taxon>
    </lineage>
</organism>
<evidence type="ECO:0000259" key="1">
    <source>
        <dbReference type="Pfam" id="PF02557"/>
    </source>
</evidence>
<sequence length="224" mass="23900">MPRQYVTTHIALIGCVCLALLMFLPPAGTEPGAPATGPGLDFDSPASISVLVNKDRQLSDPGFRPPDLADVHGVQLRRDAAEAYSRMSADAAAGGSPLRAVSGFRSAEAQAELHAAYIRNQGRHAAEAISARPGHSEHQTGLAVDIGNPDAACSLQACFKHTPAGAWTAANAHRYGFIIRYPEGKELTTGYSYEPWHLRYVGADLAARLHREGITLEEYAGLTQ</sequence>
<dbReference type="Proteomes" id="UP001155145">
    <property type="component" value="Unassembled WGS sequence"/>
</dbReference>
<dbReference type="Pfam" id="PF02557">
    <property type="entry name" value="VanY"/>
    <property type="match status" value="1"/>
</dbReference>
<dbReference type="InterPro" id="IPR003709">
    <property type="entry name" value="VanY-like_core_dom"/>
</dbReference>
<dbReference type="EMBL" id="JAJFZT010000001">
    <property type="protein sequence ID" value="MCC3271672.1"/>
    <property type="molecule type" value="Genomic_DNA"/>
</dbReference>
<dbReference type="GO" id="GO:0006508">
    <property type="term" value="P:proteolysis"/>
    <property type="evidence" value="ECO:0007669"/>
    <property type="project" value="InterPro"/>
</dbReference>
<dbReference type="InterPro" id="IPR058193">
    <property type="entry name" value="VanY/YodJ_core_dom"/>
</dbReference>
<accession>A0A9X1M6X6</accession>
<dbReference type="PANTHER" id="PTHR34385:SF1">
    <property type="entry name" value="PEPTIDOGLYCAN L-ALANYL-D-GLUTAMATE ENDOPEPTIDASE CWLK"/>
    <property type="match status" value="1"/>
</dbReference>
<dbReference type="PANTHER" id="PTHR34385">
    <property type="entry name" value="D-ALANYL-D-ALANINE CARBOXYPEPTIDASE"/>
    <property type="match status" value="1"/>
</dbReference>
<protein>
    <submittedName>
        <fullName evidence="2">M15 family metallopeptidase</fullName>
    </submittedName>
</protein>
<evidence type="ECO:0000313" key="3">
    <source>
        <dbReference type="Proteomes" id="UP001155145"/>
    </source>
</evidence>
<comment type="caution">
    <text evidence="2">The sequence shown here is derived from an EMBL/GenBank/DDBJ whole genome shotgun (WGS) entry which is preliminary data.</text>
</comment>
<dbReference type="GO" id="GO:0008233">
    <property type="term" value="F:peptidase activity"/>
    <property type="evidence" value="ECO:0007669"/>
    <property type="project" value="InterPro"/>
</dbReference>
<reference evidence="2" key="1">
    <citation type="submission" date="2021-10" db="EMBL/GenBank/DDBJ databases">
        <title>Novel species in genus Arthrobacter.</title>
        <authorList>
            <person name="Liu Y."/>
        </authorList>
    </citation>
    <scope>NUCLEOTIDE SEQUENCE</scope>
    <source>
        <strain evidence="2">Zg-Y462</strain>
    </source>
</reference>
<feature type="domain" description="D-alanyl-D-alanine carboxypeptidase-like core" evidence="1">
    <location>
        <begin position="75"/>
        <end position="202"/>
    </location>
</feature>
<dbReference type="SUPFAM" id="SSF55166">
    <property type="entry name" value="Hedgehog/DD-peptidase"/>
    <property type="match status" value="1"/>
</dbReference>
<dbReference type="Gene3D" id="3.30.1380.10">
    <property type="match status" value="1"/>
</dbReference>
<gene>
    <name evidence="2" type="ORF">LJ755_02850</name>
</gene>
<dbReference type="InterPro" id="IPR009045">
    <property type="entry name" value="Zn_M74/Hedgehog-like"/>
</dbReference>
<dbReference type="PROSITE" id="PS51257">
    <property type="entry name" value="PROKAR_LIPOPROTEIN"/>
    <property type="match status" value="1"/>
</dbReference>
<dbReference type="InterPro" id="IPR052179">
    <property type="entry name" value="DD-CPase-like"/>
</dbReference>
<dbReference type="AlphaFoldDB" id="A0A9X1M6X6"/>
<proteinExistence type="predicted"/>
<dbReference type="CDD" id="cd14852">
    <property type="entry name" value="LD-carboxypeptidase"/>
    <property type="match status" value="1"/>
</dbReference>